<comment type="caution">
    <text evidence="1">The sequence shown here is derived from an EMBL/GenBank/DDBJ whole genome shotgun (WGS) entry which is preliminary data.</text>
</comment>
<feature type="non-terminal residue" evidence="1">
    <location>
        <position position="1"/>
    </location>
</feature>
<evidence type="ECO:0000313" key="1">
    <source>
        <dbReference type="EMBL" id="KAF2474020.1"/>
    </source>
</evidence>
<name>A0ACB6R6S0_9PLEO</name>
<sequence length="284" mass="32319">RAKFGTHLWDISIAHTMSNDFLIFSFFANWPTALVWAFAKSSFFLMYLDLFKPLHWLRLGVYIGLFLNWGFYIAVIVVSIYFNAPSPGQTWLESAQNPRYTKSFNMTIPIASGSLFLDCYILVLPISVVRKLQFSMRARLGVMAIFATGFLACIASSMSIVFKHKLNDHINDYTYWTYPVLLLALLEMCVGISCSCMPSTAAFRRYLQKKGVSLTTWGSSLLTPLRSMFQSGDHGMVPPEQNGEWKKERSQIHKTSYINIDAETASTRNLTQEYEMADFGHLTA</sequence>
<accession>A0ACB6R6S0</accession>
<dbReference type="Proteomes" id="UP000799755">
    <property type="component" value="Unassembled WGS sequence"/>
</dbReference>
<gene>
    <name evidence="1" type="ORF">BDR25DRAFT_385462</name>
</gene>
<keyword evidence="2" id="KW-1185">Reference proteome</keyword>
<organism evidence="1 2">
    <name type="scientific">Lindgomyces ingoldianus</name>
    <dbReference type="NCBI Taxonomy" id="673940"/>
    <lineage>
        <taxon>Eukaryota</taxon>
        <taxon>Fungi</taxon>
        <taxon>Dikarya</taxon>
        <taxon>Ascomycota</taxon>
        <taxon>Pezizomycotina</taxon>
        <taxon>Dothideomycetes</taxon>
        <taxon>Pleosporomycetidae</taxon>
        <taxon>Pleosporales</taxon>
        <taxon>Lindgomycetaceae</taxon>
        <taxon>Lindgomyces</taxon>
    </lineage>
</organism>
<protein>
    <submittedName>
        <fullName evidence="1">Uncharacterized protein</fullName>
    </submittedName>
</protein>
<reference evidence="1" key="1">
    <citation type="journal article" date="2020" name="Stud. Mycol.">
        <title>101 Dothideomycetes genomes: a test case for predicting lifestyles and emergence of pathogens.</title>
        <authorList>
            <person name="Haridas S."/>
            <person name="Albert R."/>
            <person name="Binder M."/>
            <person name="Bloem J."/>
            <person name="Labutti K."/>
            <person name="Salamov A."/>
            <person name="Andreopoulos B."/>
            <person name="Baker S."/>
            <person name="Barry K."/>
            <person name="Bills G."/>
            <person name="Bluhm B."/>
            <person name="Cannon C."/>
            <person name="Castanera R."/>
            <person name="Culley D."/>
            <person name="Daum C."/>
            <person name="Ezra D."/>
            <person name="Gonzalez J."/>
            <person name="Henrissat B."/>
            <person name="Kuo A."/>
            <person name="Liang C."/>
            <person name="Lipzen A."/>
            <person name="Lutzoni F."/>
            <person name="Magnuson J."/>
            <person name="Mondo S."/>
            <person name="Nolan M."/>
            <person name="Ohm R."/>
            <person name="Pangilinan J."/>
            <person name="Park H.-J."/>
            <person name="Ramirez L."/>
            <person name="Alfaro M."/>
            <person name="Sun H."/>
            <person name="Tritt A."/>
            <person name="Yoshinaga Y."/>
            <person name="Zwiers L.-H."/>
            <person name="Turgeon B."/>
            <person name="Goodwin S."/>
            <person name="Spatafora J."/>
            <person name="Crous P."/>
            <person name="Grigoriev I."/>
        </authorList>
    </citation>
    <scope>NUCLEOTIDE SEQUENCE</scope>
    <source>
        <strain evidence="1">ATCC 200398</strain>
    </source>
</reference>
<proteinExistence type="predicted"/>
<dbReference type="EMBL" id="MU003498">
    <property type="protein sequence ID" value="KAF2474020.1"/>
    <property type="molecule type" value="Genomic_DNA"/>
</dbReference>
<evidence type="ECO:0000313" key="2">
    <source>
        <dbReference type="Proteomes" id="UP000799755"/>
    </source>
</evidence>